<gene>
    <name evidence="2" type="primary">WBGene00110977</name>
</gene>
<evidence type="ECO:0000256" key="1">
    <source>
        <dbReference type="SAM" id="MobiDB-lite"/>
    </source>
</evidence>
<accession>A0A2A6C478</accession>
<protein>
    <submittedName>
        <fullName evidence="2">Uncharacterized protein</fullName>
    </submittedName>
</protein>
<keyword evidence="3" id="KW-1185">Reference proteome</keyword>
<feature type="compositionally biased region" description="Basic residues" evidence="1">
    <location>
        <begin position="34"/>
        <end position="44"/>
    </location>
</feature>
<proteinExistence type="predicted"/>
<dbReference type="AlphaFoldDB" id="A0A2A6C478"/>
<accession>A0A8R1YK17</accession>
<evidence type="ECO:0000313" key="2">
    <source>
        <dbReference type="EnsemblMetazoa" id="PPA21423.1"/>
    </source>
</evidence>
<dbReference type="EnsemblMetazoa" id="PPA21423.1">
    <property type="protein sequence ID" value="PPA21423.1"/>
    <property type="gene ID" value="WBGene00110977"/>
</dbReference>
<organism evidence="2 3">
    <name type="scientific">Pristionchus pacificus</name>
    <name type="common">Parasitic nematode worm</name>
    <dbReference type="NCBI Taxonomy" id="54126"/>
    <lineage>
        <taxon>Eukaryota</taxon>
        <taxon>Metazoa</taxon>
        <taxon>Ecdysozoa</taxon>
        <taxon>Nematoda</taxon>
        <taxon>Chromadorea</taxon>
        <taxon>Rhabditida</taxon>
        <taxon>Rhabditina</taxon>
        <taxon>Diplogasteromorpha</taxon>
        <taxon>Diplogasteroidea</taxon>
        <taxon>Neodiplogasteridae</taxon>
        <taxon>Pristionchus</taxon>
    </lineage>
</organism>
<name>A0A2A6C478_PRIPA</name>
<evidence type="ECO:0000313" key="3">
    <source>
        <dbReference type="Proteomes" id="UP000005239"/>
    </source>
</evidence>
<reference evidence="2" key="2">
    <citation type="submission" date="2022-06" db="UniProtKB">
        <authorList>
            <consortium name="EnsemblMetazoa"/>
        </authorList>
    </citation>
    <scope>IDENTIFICATION</scope>
    <source>
        <strain evidence="2">PS312</strain>
    </source>
</reference>
<sequence>MTIAFAIGRAIGKGLFPITDEKMMAAAKKGEEKRRRKAEKKAKKNGVEEKSESLPDYLIFETSKDDTVSTKKN</sequence>
<reference evidence="3" key="1">
    <citation type="journal article" date="2008" name="Nat. Genet.">
        <title>The Pristionchus pacificus genome provides a unique perspective on nematode lifestyle and parasitism.</title>
        <authorList>
            <person name="Dieterich C."/>
            <person name="Clifton S.W."/>
            <person name="Schuster L.N."/>
            <person name="Chinwalla A."/>
            <person name="Delehaunty K."/>
            <person name="Dinkelacker I."/>
            <person name="Fulton L."/>
            <person name="Fulton R."/>
            <person name="Godfrey J."/>
            <person name="Minx P."/>
            <person name="Mitreva M."/>
            <person name="Roeseler W."/>
            <person name="Tian H."/>
            <person name="Witte H."/>
            <person name="Yang S.P."/>
            <person name="Wilson R.K."/>
            <person name="Sommer R.J."/>
        </authorList>
    </citation>
    <scope>NUCLEOTIDE SEQUENCE [LARGE SCALE GENOMIC DNA]</scope>
    <source>
        <strain evidence="3">PS312</strain>
    </source>
</reference>
<dbReference type="Proteomes" id="UP000005239">
    <property type="component" value="Unassembled WGS sequence"/>
</dbReference>
<feature type="region of interest" description="Disordered" evidence="1">
    <location>
        <begin position="27"/>
        <end position="52"/>
    </location>
</feature>